<dbReference type="eggNOG" id="COG1216">
    <property type="taxonomic scope" value="Bacteria"/>
</dbReference>
<dbReference type="InterPro" id="IPR029044">
    <property type="entry name" value="Nucleotide-diphossugar_trans"/>
</dbReference>
<sequence>MPKVSVIVPNYNYRRFLTKRIDSILAQTYQDIEIILLDDCSTDGSQELLKQYSKYPTVVKYLVNDKNSGSPFAQWERGMAFARGEYLWIAESDDYCKNNFLEVMVNALNDHPTASFAASGSLLVDENDRILSKDYDCWDEDGSIHLYNSESYIKQKLLWHDTVYNASMVLFRRTAYEKICHDFARMHYCADWLFWIAMALQGDIVEVRRKLNCFRQHPERVTVRCDGTKGQLQEKIMIASFLWQLSFISKYKVHLAKGAFYKEIKRLHTTREQRKEYLHIINEELGIKKTDYILERTVKILNQLFPWIVPPINK</sequence>
<proteinExistence type="predicted"/>
<accession>E7RMI5</accession>
<dbReference type="HOGENOM" id="CLU_025996_0_6_10"/>
<evidence type="ECO:0000313" key="2">
    <source>
        <dbReference type="EMBL" id="EFZ37966.1"/>
    </source>
</evidence>
<protein>
    <submittedName>
        <fullName evidence="2">Glycosyltransferase, group 2 family protein</fullName>
        <ecNumber evidence="2">2.4.-.-</ecNumber>
    </submittedName>
</protein>
<dbReference type="RefSeq" id="WP_004369024.1">
    <property type="nucleotide sequence ID" value="NZ_GL833119.1"/>
</dbReference>
<dbReference type="AlphaFoldDB" id="E7RMI5"/>
<evidence type="ECO:0000259" key="1">
    <source>
        <dbReference type="Pfam" id="PF00535"/>
    </source>
</evidence>
<dbReference type="PANTHER" id="PTHR43685">
    <property type="entry name" value="GLYCOSYLTRANSFERASE"/>
    <property type="match status" value="1"/>
</dbReference>
<dbReference type="Gene3D" id="3.90.550.10">
    <property type="entry name" value="Spore Coat Polysaccharide Biosynthesis Protein SpsA, Chain A"/>
    <property type="match status" value="1"/>
</dbReference>
<evidence type="ECO:0000313" key="3">
    <source>
        <dbReference type="Proteomes" id="UP000005580"/>
    </source>
</evidence>
<dbReference type="STRING" id="28134.SAMN05444288_0525"/>
<keyword evidence="2" id="KW-0328">Glycosyltransferase</keyword>
<reference evidence="2" key="1">
    <citation type="submission" date="2011-01" db="EMBL/GenBank/DDBJ databases">
        <authorList>
            <person name="Muzny D."/>
            <person name="Qin X."/>
            <person name="Buhay C."/>
            <person name="Dugan-Rocha S."/>
            <person name="Ding Y."/>
            <person name="Chen G."/>
            <person name="Hawes A."/>
            <person name="Holder M."/>
            <person name="Jhangiani S."/>
            <person name="Johnson A."/>
            <person name="Khan Z."/>
            <person name="Li Z."/>
            <person name="Liu W."/>
            <person name="Liu X."/>
            <person name="Perez L."/>
            <person name="Shen H."/>
            <person name="Wang Q."/>
            <person name="Watt J."/>
            <person name="Xi L."/>
            <person name="Xin Y."/>
            <person name="Zhou J."/>
            <person name="Deng J."/>
            <person name="Jiang H."/>
            <person name="Liu Y."/>
            <person name="Qu J."/>
            <person name="Song X.-Z."/>
            <person name="Zhang L."/>
            <person name="Villasana D."/>
            <person name="Johnson A."/>
            <person name="Liu J."/>
            <person name="Liyanage D."/>
            <person name="Lorensuhewa L."/>
            <person name="Robinson T."/>
            <person name="Song A."/>
            <person name="Song B.-B."/>
            <person name="Dinh H."/>
            <person name="Thornton R."/>
            <person name="Coyle M."/>
            <person name="Francisco L."/>
            <person name="Jackson L."/>
            <person name="Javaid M."/>
            <person name="Korchina V."/>
            <person name="Kovar C."/>
            <person name="Mata R."/>
            <person name="Mathew T."/>
            <person name="Ngo R."/>
            <person name="Nguyen L."/>
            <person name="Nguyen N."/>
            <person name="Okwuonu G."/>
            <person name="Ongeri F."/>
            <person name="Pham C."/>
            <person name="Simmons D."/>
            <person name="Wilczek-Boney K."/>
            <person name="Hale W."/>
            <person name="Jakkamsetti A."/>
            <person name="Pham P."/>
            <person name="Ruth R."/>
            <person name="San Lucas F."/>
            <person name="Warren J."/>
            <person name="Zhang J."/>
            <person name="Zhao Z."/>
            <person name="Zhou C."/>
            <person name="Zhu D."/>
            <person name="Lee S."/>
            <person name="Bess C."/>
            <person name="Blankenburg K."/>
            <person name="Forbes L."/>
            <person name="Fu Q."/>
            <person name="Gubbala S."/>
            <person name="Hirani K."/>
            <person name="Jayaseelan J.C."/>
            <person name="Lara F."/>
            <person name="Munidasa M."/>
            <person name="Palculict T."/>
            <person name="Patil S."/>
            <person name="Pu L.-L."/>
            <person name="Saada N."/>
            <person name="Tang L."/>
            <person name="Weissenberger G."/>
            <person name="Zhu Y."/>
            <person name="Hemphill L."/>
            <person name="Shang Y."/>
            <person name="Youmans B."/>
            <person name="Ayvaz T."/>
            <person name="Ross M."/>
            <person name="Santibanez J."/>
            <person name="Aqrawi P."/>
            <person name="Gross S."/>
            <person name="Joshi V."/>
            <person name="Fowler G."/>
            <person name="Nazareth L."/>
            <person name="Reid J."/>
            <person name="Worley K."/>
            <person name="Petrosino J."/>
            <person name="Highlander S."/>
            <person name="Gibbs R."/>
        </authorList>
    </citation>
    <scope>NUCLEOTIDE SEQUENCE [LARGE SCALE GENOMIC DNA]</scope>
    <source>
        <strain evidence="2">ATCC 33269</strain>
    </source>
</reference>
<keyword evidence="3" id="KW-1185">Reference proteome</keyword>
<keyword evidence="2" id="KW-0808">Transferase</keyword>
<dbReference type="InterPro" id="IPR050834">
    <property type="entry name" value="Glycosyltransf_2"/>
</dbReference>
<dbReference type="EMBL" id="AEPE02000002">
    <property type="protein sequence ID" value="EFZ37966.1"/>
    <property type="molecule type" value="Genomic_DNA"/>
</dbReference>
<dbReference type="EC" id="2.4.-.-" evidence="2"/>
<dbReference type="Pfam" id="PF00535">
    <property type="entry name" value="Glycos_transf_2"/>
    <property type="match status" value="1"/>
</dbReference>
<feature type="domain" description="Glycosyltransferase 2-like" evidence="1">
    <location>
        <begin position="5"/>
        <end position="179"/>
    </location>
</feature>
<dbReference type="GO" id="GO:0016757">
    <property type="term" value="F:glycosyltransferase activity"/>
    <property type="evidence" value="ECO:0007669"/>
    <property type="project" value="UniProtKB-KW"/>
</dbReference>
<dbReference type="PANTHER" id="PTHR43685:SF11">
    <property type="entry name" value="GLYCOSYLTRANSFERASE TAGX-RELATED"/>
    <property type="match status" value="1"/>
</dbReference>
<name>E7RMI5_9BACT</name>
<comment type="caution">
    <text evidence="2">The sequence shown here is derived from an EMBL/GenBank/DDBJ whole genome shotgun (WGS) entry which is preliminary data.</text>
</comment>
<gene>
    <name evidence="2" type="ORF">HMPREF0663_10335</name>
</gene>
<dbReference type="Proteomes" id="UP000005580">
    <property type="component" value="Unassembled WGS sequence"/>
</dbReference>
<dbReference type="SUPFAM" id="SSF53448">
    <property type="entry name" value="Nucleotide-diphospho-sugar transferases"/>
    <property type="match status" value="1"/>
</dbReference>
<dbReference type="InterPro" id="IPR001173">
    <property type="entry name" value="Glyco_trans_2-like"/>
</dbReference>
<organism evidence="2 3">
    <name type="scientific">Hoylesella oralis ATCC 33269</name>
    <dbReference type="NCBI Taxonomy" id="873533"/>
    <lineage>
        <taxon>Bacteria</taxon>
        <taxon>Pseudomonadati</taxon>
        <taxon>Bacteroidota</taxon>
        <taxon>Bacteroidia</taxon>
        <taxon>Bacteroidales</taxon>
        <taxon>Prevotellaceae</taxon>
        <taxon>Hoylesella</taxon>
    </lineage>
</organism>